<dbReference type="InterPro" id="IPR043472">
    <property type="entry name" value="Macro_dom-like"/>
</dbReference>
<keyword evidence="1" id="KW-0732">Signal</keyword>
<reference evidence="3 4" key="1">
    <citation type="submission" date="2023-07" db="EMBL/GenBank/DDBJ databases">
        <authorList>
            <person name="Lian W.-H."/>
        </authorList>
    </citation>
    <scope>NUCLEOTIDE SEQUENCE [LARGE SCALE GENOMIC DNA]</scope>
    <source>
        <strain evidence="3 4">SYSU DXS3180</strain>
    </source>
</reference>
<name>A0ABV3ZNC7_9BACT</name>
<feature type="chain" id="PRO_5046515030" evidence="1">
    <location>
        <begin position="37"/>
        <end position="255"/>
    </location>
</feature>
<dbReference type="InterPro" id="IPR008283">
    <property type="entry name" value="Peptidase_M17_N"/>
</dbReference>
<keyword evidence="4" id="KW-1185">Reference proteome</keyword>
<accession>A0ABV3ZNC7</accession>
<evidence type="ECO:0000313" key="4">
    <source>
        <dbReference type="Proteomes" id="UP001560573"/>
    </source>
</evidence>
<comment type="caution">
    <text evidence="3">The sequence shown here is derived from an EMBL/GenBank/DDBJ whole genome shotgun (WGS) entry which is preliminary data.</text>
</comment>
<sequence length="255" mass="26786">MFYTKSNTATSPKMLIRAFSIIAMFCVITCATTVHAQQTASTPAATTAVGTAKTWGTVDGMAIEGLVQGPSAAEAELQVACVFEYTEGDIFNAPALPEPLNGMVHLDHALNGLITDIRKSGKFSGHALETILITPPAGTLKAKKLLLIGLGDRNKFNADLMIQIGSVALREALNIGVTHFAFASDIKDAGIDSPTALVAGNVTKGIVAAYRTQAFLKSKKMATYKPVTKITLLAGPAFFTTAGEGIKEAIASFHN</sequence>
<dbReference type="EMBL" id="JAULBC010000007">
    <property type="protein sequence ID" value="MEX6689989.1"/>
    <property type="molecule type" value="Genomic_DNA"/>
</dbReference>
<feature type="domain" description="Peptidase M17 leucyl aminopeptidase N-terminal" evidence="2">
    <location>
        <begin position="104"/>
        <end position="215"/>
    </location>
</feature>
<evidence type="ECO:0000256" key="1">
    <source>
        <dbReference type="SAM" id="SignalP"/>
    </source>
</evidence>
<dbReference type="Pfam" id="PF02789">
    <property type="entry name" value="Peptidase_M17_N"/>
    <property type="match status" value="1"/>
</dbReference>
<feature type="signal peptide" evidence="1">
    <location>
        <begin position="1"/>
        <end position="36"/>
    </location>
</feature>
<dbReference type="SUPFAM" id="SSF52949">
    <property type="entry name" value="Macro domain-like"/>
    <property type="match status" value="1"/>
</dbReference>
<gene>
    <name evidence="3" type="ORF">QTN47_20945</name>
</gene>
<evidence type="ECO:0000313" key="3">
    <source>
        <dbReference type="EMBL" id="MEX6689989.1"/>
    </source>
</evidence>
<proteinExistence type="predicted"/>
<dbReference type="RefSeq" id="WP_369331396.1">
    <property type="nucleotide sequence ID" value="NZ_JAULBC010000007.1"/>
</dbReference>
<protein>
    <submittedName>
        <fullName evidence="3">M17 family peptidase N-terminal domain-containing protein</fullName>
    </submittedName>
</protein>
<dbReference type="Gene3D" id="3.40.220.10">
    <property type="entry name" value="Leucine Aminopeptidase, subunit E, domain 1"/>
    <property type="match status" value="1"/>
</dbReference>
<evidence type="ECO:0000259" key="2">
    <source>
        <dbReference type="Pfam" id="PF02789"/>
    </source>
</evidence>
<dbReference type="Proteomes" id="UP001560573">
    <property type="component" value="Unassembled WGS sequence"/>
</dbReference>
<organism evidence="3 4">
    <name type="scientific">Danxiaibacter flavus</name>
    <dbReference type="NCBI Taxonomy" id="3049108"/>
    <lineage>
        <taxon>Bacteria</taxon>
        <taxon>Pseudomonadati</taxon>
        <taxon>Bacteroidota</taxon>
        <taxon>Chitinophagia</taxon>
        <taxon>Chitinophagales</taxon>
        <taxon>Chitinophagaceae</taxon>
        <taxon>Danxiaibacter</taxon>
    </lineage>
</organism>